<dbReference type="Pfam" id="PF07727">
    <property type="entry name" value="RVT_2"/>
    <property type="match status" value="1"/>
</dbReference>
<feature type="transmembrane region" description="Helical" evidence="4">
    <location>
        <begin position="2638"/>
        <end position="2664"/>
    </location>
</feature>
<evidence type="ECO:0000313" key="8">
    <source>
        <dbReference type="Proteomes" id="UP001151760"/>
    </source>
</evidence>
<gene>
    <name evidence="7" type="ORF">Tco_1091750</name>
</gene>
<evidence type="ECO:0000259" key="6">
    <source>
        <dbReference type="PROSITE" id="PS50994"/>
    </source>
</evidence>
<dbReference type="InterPro" id="IPR001584">
    <property type="entry name" value="Integrase_cat-core"/>
</dbReference>
<name>A0ABQ5IA95_9ASTR</name>
<reference evidence="7" key="1">
    <citation type="journal article" date="2022" name="Int. J. Mol. Sci.">
        <title>Draft Genome of Tanacetum Coccineum: Genomic Comparison of Closely Related Tanacetum-Family Plants.</title>
        <authorList>
            <person name="Yamashiro T."/>
            <person name="Shiraishi A."/>
            <person name="Nakayama K."/>
            <person name="Satake H."/>
        </authorList>
    </citation>
    <scope>NUCLEOTIDE SEQUENCE</scope>
</reference>
<feature type="transmembrane region" description="Helical" evidence="4">
    <location>
        <begin position="2606"/>
        <end position="2626"/>
    </location>
</feature>
<evidence type="ECO:0000313" key="7">
    <source>
        <dbReference type="EMBL" id="GJT96232.1"/>
    </source>
</evidence>
<dbReference type="Pfam" id="PF00665">
    <property type="entry name" value="rve"/>
    <property type="match status" value="1"/>
</dbReference>
<feature type="region of interest" description="Disordered" evidence="3">
    <location>
        <begin position="429"/>
        <end position="483"/>
    </location>
</feature>
<proteinExistence type="predicted"/>
<reference evidence="7" key="2">
    <citation type="submission" date="2022-01" db="EMBL/GenBank/DDBJ databases">
        <authorList>
            <person name="Yamashiro T."/>
            <person name="Shiraishi A."/>
            <person name="Satake H."/>
            <person name="Nakayama K."/>
        </authorList>
    </citation>
    <scope>NUCLEOTIDE SEQUENCE</scope>
</reference>
<keyword evidence="4" id="KW-1133">Transmembrane helix</keyword>
<feature type="region of interest" description="Disordered" evidence="3">
    <location>
        <begin position="1320"/>
        <end position="1345"/>
    </location>
</feature>
<dbReference type="Pfam" id="PF14223">
    <property type="entry name" value="Retrotran_gag_2"/>
    <property type="match status" value="1"/>
</dbReference>
<comment type="caution">
    <text evidence="7">The sequence shown here is derived from an EMBL/GenBank/DDBJ whole genome shotgun (WGS) entry which is preliminary data.</text>
</comment>
<dbReference type="PROSITE" id="PS50158">
    <property type="entry name" value="ZF_CCHC"/>
    <property type="match status" value="1"/>
</dbReference>
<keyword evidence="1" id="KW-0863">Zinc-finger</keyword>
<keyword evidence="4" id="KW-0472">Membrane</keyword>
<feature type="coiled-coil region" evidence="2">
    <location>
        <begin position="251"/>
        <end position="301"/>
    </location>
</feature>
<dbReference type="InterPro" id="IPR001878">
    <property type="entry name" value="Znf_CCHC"/>
</dbReference>
<dbReference type="EMBL" id="BQNB010020462">
    <property type="protein sequence ID" value="GJT96232.1"/>
    <property type="molecule type" value="Genomic_DNA"/>
</dbReference>
<evidence type="ECO:0000259" key="5">
    <source>
        <dbReference type="PROSITE" id="PS50158"/>
    </source>
</evidence>
<evidence type="ECO:0000256" key="3">
    <source>
        <dbReference type="SAM" id="MobiDB-lite"/>
    </source>
</evidence>
<keyword evidence="1" id="KW-0479">Metal-binding</keyword>
<feature type="domain" description="CCHC-type" evidence="5">
    <location>
        <begin position="1563"/>
        <end position="1577"/>
    </location>
</feature>
<organism evidence="7 8">
    <name type="scientific">Tanacetum coccineum</name>
    <dbReference type="NCBI Taxonomy" id="301880"/>
    <lineage>
        <taxon>Eukaryota</taxon>
        <taxon>Viridiplantae</taxon>
        <taxon>Streptophyta</taxon>
        <taxon>Embryophyta</taxon>
        <taxon>Tracheophyta</taxon>
        <taxon>Spermatophyta</taxon>
        <taxon>Magnoliopsida</taxon>
        <taxon>eudicotyledons</taxon>
        <taxon>Gunneridae</taxon>
        <taxon>Pentapetalae</taxon>
        <taxon>asterids</taxon>
        <taxon>campanulids</taxon>
        <taxon>Asterales</taxon>
        <taxon>Asteraceae</taxon>
        <taxon>Asteroideae</taxon>
        <taxon>Anthemideae</taxon>
        <taxon>Anthemidinae</taxon>
        <taxon>Tanacetum</taxon>
    </lineage>
</organism>
<dbReference type="InterPro" id="IPR036397">
    <property type="entry name" value="RNaseH_sf"/>
</dbReference>
<dbReference type="InterPro" id="IPR012337">
    <property type="entry name" value="RNaseH-like_sf"/>
</dbReference>
<dbReference type="Proteomes" id="UP001151760">
    <property type="component" value="Unassembled WGS sequence"/>
</dbReference>
<dbReference type="PROSITE" id="PS50994">
    <property type="entry name" value="INTEGRASE"/>
    <property type="match status" value="1"/>
</dbReference>
<dbReference type="CDD" id="cd09272">
    <property type="entry name" value="RNase_HI_RT_Ty1"/>
    <property type="match status" value="2"/>
</dbReference>
<feature type="compositionally biased region" description="Polar residues" evidence="3">
    <location>
        <begin position="434"/>
        <end position="472"/>
    </location>
</feature>
<feature type="transmembrane region" description="Helical" evidence="4">
    <location>
        <begin position="2670"/>
        <end position="2693"/>
    </location>
</feature>
<evidence type="ECO:0000256" key="4">
    <source>
        <dbReference type="SAM" id="Phobius"/>
    </source>
</evidence>
<protein>
    <submittedName>
        <fullName evidence="7">Retrovirus-related pol polyprotein from transposon TNT 1-94</fullName>
    </submittedName>
</protein>
<feature type="coiled-coil region" evidence="2">
    <location>
        <begin position="69"/>
        <end position="96"/>
    </location>
</feature>
<feature type="transmembrane region" description="Helical" evidence="4">
    <location>
        <begin position="2705"/>
        <end position="2728"/>
    </location>
</feature>
<accession>A0ABQ5IA95</accession>
<feature type="transmembrane region" description="Helical" evidence="4">
    <location>
        <begin position="2734"/>
        <end position="2754"/>
    </location>
</feature>
<dbReference type="Gene3D" id="3.30.420.10">
    <property type="entry name" value="Ribonuclease H-like superfamily/Ribonuclease H"/>
    <property type="match status" value="1"/>
</dbReference>
<dbReference type="SUPFAM" id="SSF53098">
    <property type="entry name" value="Ribonuclease H-like"/>
    <property type="match status" value="1"/>
</dbReference>
<dbReference type="PANTHER" id="PTHR11439:SF483">
    <property type="entry name" value="PEPTIDE SYNTHASE GLIP-LIKE, PUTATIVE (AFU_ORTHOLOGUE AFUA_3G12920)-RELATED"/>
    <property type="match status" value="1"/>
</dbReference>
<feature type="compositionally biased region" description="Low complexity" evidence="3">
    <location>
        <begin position="964"/>
        <end position="980"/>
    </location>
</feature>
<dbReference type="InterPro" id="IPR013103">
    <property type="entry name" value="RVT_2"/>
</dbReference>
<dbReference type="Pfam" id="PF25597">
    <property type="entry name" value="SH3_retrovirus"/>
    <property type="match status" value="1"/>
</dbReference>
<feature type="region of interest" description="Disordered" evidence="3">
    <location>
        <begin position="2200"/>
        <end position="2238"/>
    </location>
</feature>
<keyword evidence="8" id="KW-1185">Reference proteome</keyword>
<evidence type="ECO:0000256" key="1">
    <source>
        <dbReference type="PROSITE-ProRule" id="PRU00047"/>
    </source>
</evidence>
<evidence type="ECO:0000256" key="2">
    <source>
        <dbReference type="SAM" id="Coils"/>
    </source>
</evidence>
<keyword evidence="1" id="KW-0862">Zinc</keyword>
<dbReference type="SUPFAM" id="SSF57756">
    <property type="entry name" value="Retrovirus zinc finger-like domains"/>
    <property type="match status" value="1"/>
</dbReference>
<feature type="region of interest" description="Disordered" evidence="3">
    <location>
        <begin position="1794"/>
        <end position="1842"/>
    </location>
</feature>
<dbReference type="InterPro" id="IPR036875">
    <property type="entry name" value="Znf_CCHC_sf"/>
</dbReference>
<keyword evidence="4" id="KW-0812">Transmembrane</keyword>
<feature type="region of interest" description="Disordered" evidence="3">
    <location>
        <begin position="964"/>
        <end position="983"/>
    </location>
</feature>
<keyword evidence="2" id="KW-0175">Coiled coil</keyword>
<dbReference type="PANTHER" id="PTHR11439">
    <property type="entry name" value="GAG-POL-RELATED RETROTRANSPOSON"/>
    <property type="match status" value="1"/>
</dbReference>
<dbReference type="InterPro" id="IPR057670">
    <property type="entry name" value="SH3_retrovirus"/>
</dbReference>
<dbReference type="SMART" id="SM00343">
    <property type="entry name" value="ZnF_C2HC"/>
    <property type="match status" value="1"/>
</dbReference>
<sequence>MERVYMCLSNRPWACDMGLQCNFGPSQDVVILDTNPSAPNDLLVLSLVEQKTDHVAHLDKENQTNKMVNESLTAELERYKERIAIFEQRLNVDLNKREKLIDSQMDDLIRDRNAKLATFQQEIVKSHIPLRLEAPSELPKTRTFRIDNDQLLNQITSQEIVHIVANSMDIPDVKKSCVNDCSKCLELETELLKKKDFIEQEAYDKLVNSYSTLEKHCISLELATQLNQEIFQRENSGEILNAPTFNQLFEINEMKAQSQKKDMVIRKLKERIKSLSGKDSVENIKKDIDEIETINIELEHNQFDSIRKTRAQSKEHCDSLVAQINAKSVENSDLNAQLQEKVFAITALKNELRKLKGKNVVNTVVSKPNATIAPGMFKLDIEPISCRLKNNRDAHEELLVYVSQTCLSLPKTSGKLVAVTPMNKDKRVRFAEPVTSSNNIPKVKPTSSASGSKPSGNTKNNMITRPPSSNQKNKVEDHSRKVKSSLNKMNFVSKPISNALVKHSVRNAKFESICAICNKCLFDVNHDICFIDFVNNVNWKPTGRSFTIVGNSCPLTRITPKKIVHLKETTSKSVETPKPEIKVYSRRPKQIKSVGSSKKAKIIESKIANNSEPTHLWGSNATDVPSSSSLVNDSKFMGTVRFRNDQVAKIMGYGDYQQGNNLESVGLLSGSRDTNLYTISLDDMLKTSSIYLLTKASKTKSWLWHRRLSHLNFACALRKSKKSFHQPKAKDINQEKLYLLHMDLCGLMRVEIINRKRYILVIIDGYSRFTWVKILRSKDEAPDAIIKCIKNIQVRLYATVRNIRTDNGTEFIIQTLRDFYENASISHQTSVARTPQQNRVVERRNQTLVEASRTMSIFSKAPFEDLGKLNAKADIGIFVGYAPTKKAFRFYNRRTWKIMETIHVTFDELTTMASEQFGSRPGLQVMTPATSCSGLVPNIIPQQPLVAAPRAVDIADSYVSTSIDQDASSSNSTSQGSSSNVRPSHTLSELIGRWTKDHPIANVIGDPSRLISTRKQLKTDAMWCYFDAFLTSVEPKNFKQAMTEPLWIDAIYKVKTDEFGGVLKNKARLVAQEFRQEEGIDFEESFAPVTRIEAICIFVANAATKNMKIFQMEVKTTFLNGELKEEVYVSQPEGFVDQEYPSHVYKLKNALRSQTSTTCMSAYVPDRAGCRDTRRGTSGSAQFLGDKLVSWSSKKQKSTAISSTKAEYIALSGCCAQILGMRSQLTDYGFTFIKIPLYCDNKSAIALCCNNVQHSRAKHIDVCYHFIKEQMENGIVELYFVRTEYQLADIFTKPLPRERLQLLDRKARYEKHVYRNAKTSDKGGRRVMVQGNSPKRLGKDAKGNTIVHPPVSLDEHVAVQRENKVRTLLLQALPEDHMPDFHHYDDARDIWLAVKARFGGNEESKKMRKTMLKQQFTEFSVTEEEGLHKGYDRFQKILSQLNQVQARPDNDDINLKFLRALPSSWSQSVKAAVAPTYSVFIGTTCFCSKPTYSDQQHIVPSVSQTSGRSDNLMDCGFASLLLRKDHDQEMIMMTLDHKFEKKAGRKMNYNNQQPARFDRRKVRCYKCLQLGHFARECNVKTVDDKARYSAFKVTEVKSDEPKALVSVDSMINWSDHAADNKTGEVEKVYGMMAGLHADNGGADASDAAAEFAMMGISPKVQNCPLGCDSKLTDLNNMYNNLDRLYNDCYIKVQAYQNAVKTLESQKDWYHKTQMALEEKIRVLTANLENTTNTLSYTETLHDQAGEMHAVPPSITGTYMPSPFKSDIEINHSDKSSDSATYAIYSVPCKSRAASVPAGSSNSSASVTADGPDPAASRNRPAVVSAGRPNPTERVKQPAGWSKRPCTVSVGGPVLRVGLFPDDGALLLRPQQVTLGGIKDHNFEGPRVMLDLINPHAFTINDPQGRLKPAFWPLVSQGGIVKFGGGDGRISGKGTIRTSKLDFENVYYVEELQHFNLFSVSQICDKKNKVLFTYTDCLVLSEEFQLPDASQVVLRIPRKHDLYTFHISDLQPEQKVTCLVAKASLDGIHSWHQKDGSCELLKNNQQVSLREGIRGTLAIKDPQQNGVAERQLHGCYVLTGVYYLFPHNKTPYELISGKVPQIGTQETNINAGTQDHDSDSEVDEQVIVVPSFPSNSFAGPSSSTGPSVMERNADYAEELAKLQRQDLKLRTPACSIVIFDPAGIDSAVREPAGIVSADGVSTGSLSADSDPAGSNPADCFPPAGSFEPADESNPAVSSSVSADFNPVYADESTLPLGQTIGLKSSAQKSKFCEVLSLDIIQDQQRTNHTDQLHSMQEEMQQFINQQVWKLVPLPAGKHAIGTKWILKNKRDARGIVVRNKASWTLRVPFSMEKLKKKCMSLSLKALEIAYFPKHVYRVVKALYGLHQAPRACLDCDDFEGVVIGDLNECYGRDGLSYLGLQTATTPYEAAKTQLKAETDPPVNFVLVPDIKLLHDFSPNAVKKIFKWMSILGRRLISWHVQEADYCGLLLQTEAEYVVLLLAAWQGAWIQNQMLDYGFNFMNTKIFIDNQSTICIVKNPVFHQRTKHIEIRHHFIRDANEKNLIQVLKIHTDDNVADLLTKAFDGPRFAYLVVHIGMVDNTAARCTFFLLTGLVSAGSTMVLLVAILSAGRLVSAGSTMILLVVLLPAGCLLSFLLDALFLLVAMDYAADSVYMLVGILLLVDSFLLIGCMFLLSSWFLLAEYVHAAGAVYAANTSIHAAGLVCAGSIMFLLADFFLLVVTCFCCAQLDIAGWLVSATSHLVSAG</sequence>
<feature type="compositionally biased region" description="Low complexity" evidence="3">
    <location>
        <begin position="1794"/>
        <end position="1808"/>
    </location>
</feature>
<feature type="domain" description="Integrase catalytic" evidence="6">
    <location>
        <begin position="723"/>
        <end position="850"/>
    </location>
</feature>